<dbReference type="GO" id="GO:0022625">
    <property type="term" value="C:cytosolic large ribosomal subunit"/>
    <property type="evidence" value="ECO:0007669"/>
    <property type="project" value="TreeGrafter"/>
</dbReference>
<organism evidence="4">
    <name type="scientific">Guillardia theta (strain CCMP2712)</name>
    <name type="common">Cryptophyte</name>
    <dbReference type="NCBI Taxonomy" id="905079"/>
    <lineage>
        <taxon>Eukaryota</taxon>
        <taxon>Cryptophyceae</taxon>
        <taxon>Pyrenomonadales</taxon>
        <taxon>Geminigeraceae</taxon>
        <taxon>Guillardia</taxon>
    </lineage>
</organism>
<reference evidence="6" key="2">
    <citation type="submission" date="2012-11" db="EMBL/GenBank/DDBJ databases">
        <authorList>
            <person name="Kuo A."/>
            <person name="Curtis B.A."/>
            <person name="Tanifuji G."/>
            <person name="Burki F."/>
            <person name="Gruber A."/>
            <person name="Irimia M."/>
            <person name="Maruyama S."/>
            <person name="Arias M.C."/>
            <person name="Ball S.G."/>
            <person name="Gile G.H."/>
            <person name="Hirakawa Y."/>
            <person name="Hopkins J.F."/>
            <person name="Rensing S.A."/>
            <person name="Schmutz J."/>
            <person name="Symeonidi A."/>
            <person name="Elias M."/>
            <person name="Eveleigh R.J."/>
            <person name="Herman E.K."/>
            <person name="Klute M.J."/>
            <person name="Nakayama T."/>
            <person name="Obornik M."/>
            <person name="Reyes-Prieto A."/>
            <person name="Armbrust E.V."/>
            <person name="Aves S.J."/>
            <person name="Beiko R.G."/>
            <person name="Coutinho P."/>
            <person name="Dacks J.B."/>
            <person name="Durnford D.G."/>
            <person name="Fast N.M."/>
            <person name="Green B.R."/>
            <person name="Grisdale C."/>
            <person name="Hempe F."/>
            <person name="Henrissat B."/>
            <person name="Hoppner M.P."/>
            <person name="Ishida K.-I."/>
            <person name="Kim E."/>
            <person name="Koreny L."/>
            <person name="Kroth P.G."/>
            <person name="Liu Y."/>
            <person name="Malik S.-B."/>
            <person name="Maier U.G."/>
            <person name="McRose D."/>
            <person name="Mock T."/>
            <person name="Neilson J.A."/>
            <person name="Onodera N.T."/>
            <person name="Poole A.M."/>
            <person name="Pritham E.J."/>
            <person name="Richards T.A."/>
            <person name="Rocap G."/>
            <person name="Roy S.W."/>
            <person name="Sarai C."/>
            <person name="Schaack S."/>
            <person name="Shirato S."/>
            <person name="Slamovits C.H."/>
            <person name="Spencer D.F."/>
            <person name="Suzuki S."/>
            <person name="Worden A.Z."/>
            <person name="Zauner S."/>
            <person name="Barry K."/>
            <person name="Bell C."/>
            <person name="Bharti A.K."/>
            <person name="Crow J.A."/>
            <person name="Grimwood J."/>
            <person name="Kramer R."/>
            <person name="Lindquist E."/>
            <person name="Lucas S."/>
            <person name="Salamov A."/>
            <person name="McFadden G.I."/>
            <person name="Lane C.E."/>
            <person name="Keeling P.J."/>
            <person name="Gray M.W."/>
            <person name="Grigoriev I.V."/>
            <person name="Archibald J.M."/>
        </authorList>
    </citation>
    <scope>NUCLEOTIDE SEQUENCE</scope>
    <source>
        <strain evidence="6">CCMP2712</strain>
    </source>
</reference>
<reference evidence="4 6" key="1">
    <citation type="journal article" date="2012" name="Nature">
        <title>Algal genomes reveal evolutionary mosaicism and the fate of nucleomorphs.</title>
        <authorList>
            <consortium name="DOE Joint Genome Institute"/>
            <person name="Curtis B.A."/>
            <person name="Tanifuji G."/>
            <person name="Burki F."/>
            <person name="Gruber A."/>
            <person name="Irimia M."/>
            <person name="Maruyama S."/>
            <person name="Arias M.C."/>
            <person name="Ball S.G."/>
            <person name="Gile G.H."/>
            <person name="Hirakawa Y."/>
            <person name="Hopkins J.F."/>
            <person name="Kuo A."/>
            <person name="Rensing S.A."/>
            <person name="Schmutz J."/>
            <person name="Symeonidi A."/>
            <person name="Elias M."/>
            <person name="Eveleigh R.J."/>
            <person name="Herman E.K."/>
            <person name="Klute M.J."/>
            <person name="Nakayama T."/>
            <person name="Obornik M."/>
            <person name="Reyes-Prieto A."/>
            <person name="Armbrust E.V."/>
            <person name="Aves S.J."/>
            <person name="Beiko R.G."/>
            <person name="Coutinho P."/>
            <person name="Dacks J.B."/>
            <person name="Durnford D.G."/>
            <person name="Fast N.M."/>
            <person name="Green B.R."/>
            <person name="Grisdale C.J."/>
            <person name="Hempel F."/>
            <person name="Henrissat B."/>
            <person name="Hoppner M.P."/>
            <person name="Ishida K."/>
            <person name="Kim E."/>
            <person name="Koreny L."/>
            <person name="Kroth P.G."/>
            <person name="Liu Y."/>
            <person name="Malik S.B."/>
            <person name="Maier U.G."/>
            <person name="McRose D."/>
            <person name="Mock T."/>
            <person name="Neilson J.A."/>
            <person name="Onodera N.T."/>
            <person name="Poole A.M."/>
            <person name="Pritham E.J."/>
            <person name="Richards T.A."/>
            <person name="Rocap G."/>
            <person name="Roy S.W."/>
            <person name="Sarai C."/>
            <person name="Schaack S."/>
            <person name="Shirato S."/>
            <person name="Slamovits C.H."/>
            <person name="Spencer D.F."/>
            <person name="Suzuki S."/>
            <person name="Worden A.Z."/>
            <person name="Zauner S."/>
            <person name="Barry K."/>
            <person name="Bell C."/>
            <person name="Bharti A.K."/>
            <person name="Crow J.A."/>
            <person name="Grimwood J."/>
            <person name="Kramer R."/>
            <person name="Lindquist E."/>
            <person name="Lucas S."/>
            <person name="Salamov A."/>
            <person name="McFadden G.I."/>
            <person name="Lane C.E."/>
            <person name="Keeling P.J."/>
            <person name="Gray M.W."/>
            <person name="Grigoriev I.V."/>
            <person name="Archibald J.M."/>
        </authorList>
    </citation>
    <scope>NUCLEOTIDE SEQUENCE</scope>
    <source>
        <strain evidence="4 6">CCMP2712</strain>
    </source>
</reference>
<reference evidence="5" key="3">
    <citation type="submission" date="2016-03" db="UniProtKB">
        <authorList>
            <consortium name="EnsemblProtists"/>
        </authorList>
    </citation>
    <scope>IDENTIFICATION</scope>
</reference>
<accession>L1IB77</accession>
<dbReference type="InterPro" id="IPR036899">
    <property type="entry name" value="Ribosomal_uL13_sf"/>
</dbReference>
<dbReference type="AlphaFoldDB" id="L1IB77"/>
<dbReference type="KEGG" id="gtt:GUITHDRAFT_166508"/>
<sequence length="206" mass="23840">MFDKVVVVDCRGHLLGRLASIIAKELLGGQHVVLTRCEELNISGSFIRNKYLFMSMLRKKKNSNPSKGPYHFRSPARMAWRVIRGMMQHKSPRCQAALDRLKVFEGIPPPYDKVKRVVIPTALRILRLKPNRKYTNLGRMCSEVGWKHWDTIKELEEKRKVKGNAFWAKKKEAIQMRTKAMKQAAQDPKVKKVQKILDMVENPSMA</sequence>
<dbReference type="OMA" id="GMLPWKT"/>
<proteinExistence type="inferred from homology"/>
<dbReference type="PANTHER" id="PTHR11545:SF3">
    <property type="entry name" value="LARGE RIBOSOMAL SUBUNIT PROTEIN UL13"/>
    <property type="match status" value="1"/>
</dbReference>
<dbReference type="GO" id="GO:0017148">
    <property type="term" value="P:negative regulation of translation"/>
    <property type="evidence" value="ECO:0007669"/>
    <property type="project" value="TreeGrafter"/>
</dbReference>
<dbReference type="GeneID" id="17290041"/>
<evidence type="ECO:0000256" key="1">
    <source>
        <dbReference type="ARBA" id="ARBA00006227"/>
    </source>
</evidence>
<dbReference type="GO" id="GO:0003735">
    <property type="term" value="F:structural constituent of ribosome"/>
    <property type="evidence" value="ECO:0007669"/>
    <property type="project" value="InterPro"/>
</dbReference>
<protein>
    <submittedName>
        <fullName evidence="4">Large subunit ribosomal protein L13Ae_1, cytoplasmic</fullName>
    </submittedName>
</protein>
<name>L1IB77_GUITC</name>
<dbReference type="eggNOG" id="KOG3204">
    <property type="taxonomic scope" value="Eukaryota"/>
</dbReference>
<dbReference type="PaxDb" id="55529-EKX33312"/>
<dbReference type="Gene3D" id="3.90.1180.10">
    <property type="entry name" value="Ribosomal protein L13"/>
    <property type="match status" value="1"/>
</dbReference>
<dbReference type="FunFam" id="3.90.1180.10:FF:000009">
    <property type="entry name" value="60S ribosomal protein L13a"/>
    <property type="match status" value="1"/>
</dbReference>
<dbReference type="STRING" id="905079.L1IB77"/>
<dbReference type="EnsemblProtists" id="EKX33312">
    <property type="protein sequence ID" value="EKX33312"/>
    <property type="gene ID" value="GUITHDRAFT_166508"/>
</dbReference>
<dbReference type="GO" id="GO:0006412">
    <property type="term" value="P:translation"/>
    <property type="evidence" value="ECO:0007669"/>
    <property type="project" value="InterPro"/>
</dbReference>
<evidence type="ECO:0000256" key="2">
    <source>
        <dbReference type="ARBA" id="ARBA00022980"/>
    </source>
</evidence>
<dbReference type="Proteomes" id="UP000011087">
    <property type="component" value="Unassembled WGS sequence"/>
</dbReference>
<dbReference type="RefSeq" id="XP_005820292.1">
    <property type="nucleotide sequence ID" value="XM_005820235.1"/>
</dbReference>
<dbReference type="HAMAP" id="MF_01366">
    <property type="entry name" value="Ribosomal_uL13"/>
    <property type="match status" value="1"/>
</dbReference>
<dbReference type="EMBL" id="JH993147">
    <property type="protein sequence ID" value="EKX33312.1"/>
    <property type="molecule type" value="Genomic_DNA"/>
</dbReference>
<dbReference type="NCBIfam" id="TIGR01077">
    <property type="entry name" value="L13_A_E"/>
    <property type="match status" value="1"/>
</dbReference>
<keyword evidence="2 4" id="KW-0689">Ribosomal protein</keyword>
<dbReference type="CDD" id="cd00392">
    <property type="entry name" value="Ribosomal_L13"/>
    <property type="match status" value="1"/>
</dbReference>
<dbReference type="InterPro" id="IPR005755">
    <property type="entry name" value="Ribosomal_uL13_euk/arc"/>
</dbReference>
<evidence type="ECO:0000256" key="3">
    <source>
        <dbReference type="ARBA" id="ARBA00023274"/>
    </source>
</evidence>
<keyword evidence="3" id="KW-0687">Ribonucleoprotein</keyword>
<dbReference type="SUPFAM" id="SSF52161">
    <property type="entry name" value="Ribosomal protein L13"/>
    <property type="match status" value="1"/>
</dbReference>
<keyword evidence="6" id="KW-1185">Reference proteome</keyword>
<comment type="similarity">
    <text evidence="1">Belongs to the universal ribosomal protein uL13 family.</text>
</comment>
<evidence type="ECO:0000313" key="4">
    <source>
        <dbReference type="EMBL" id="EKX33312.1"/>
    </source>
</evidence>
<dbReference type="PANTHER" id="PTHR11545">
    <property type="entry name" value="RIBOSOMAL PROTEIN L13"/>
    <property type="match status" value="1"/>
</dbReference>
<evidence type="ECO:0000313" key="6">
    <source>
        <dbReference type="Proteomes" id="UP000011087"/>
    </source>
</evidence>
<gene>
    <name evidence="4" type="primary">RPL13Ae_1</name>
    <name evidence="4" type="ORF">GUITHDRAFT_166508</name>
</gene>
<evidence type="ECO:0000313" key="5">
    <source>
        <dbReference type="EnsemblProtists" id="EKX33312"/>
    </source>
</evidence>
<dbReference type="Gene3D" id="6.10.250.3250">
    <property type="match status" value="1"/>
</dbReference>
<dbReference type="OrthoDB" id="1882297at2759"/>
<dbReference type="InterPro" id="IPR005822">
    <property type="entry name" value="Ribosomal_uL13"/>
</dbReference>
<dbReference type="HOGENOM" id="CLU_076922_0_0_1"/>
<dbReference type="Pfam" id="PF00572">
    <property type="entry name" value="Ribosomal_L13"/>
    <property type="match status" value="1"/>
</dbReference>
<dbReference type="GO" id="GO:0003729">
    <property type="term" value="F:mRNA binding"/>
    <property type="evidence" value="ECO:0007669"/>
    <property type="project" value="TreeGrafter"/>
</dbReference>